<feature type="chain" id="PRO_5012749132" evidence="1">
    <location>
        <begin position="26"/>
        <end position="471"/>
    </location>
</feature>
<evidence type="ECO:0000256" key="1">
    <source>
        <dbReference type="SAM" id="SignalP"/>
    </source>
</evidence>
<accession>A0A1N6V865</accession>
<dbReference type="AlphaFoldDB" id="A0A1N6V865"/>
<dbReference type="OrthoDB" id="9769023at2"/>
<proteinExistence type="predicted"/>
<sequence length="471" mass="52574">MFSPAGVIKRALAGALFVLVLSSCASTRNTLFIETDEAAQQGDFSRAARIVEENVDTLYGRRDGVLYYLDSGMLLHYADSPAESSQRLSEAERLIEEYFTRSISQAAATFLINDTMRDYAGEDFEDIYLNVFKALNFNALGQTDGALVEARRINIKLNLLEDKYQSLAKGYAQADEAEGPEIQPGESRFYSSALARYLSLVLRRGDGDMDGVRIDWELLQEAFREQSNLYDFPLPFTDEVMQRPDDARISVLVFTGRSPIKVAQTLWVLTRDGAVDIVRAEEDEHLGRVIEGYHSFAFPGVQSGYRFKFELPRMQLRGSEITRIRVMADGRPLGDVQLLENMEQIALDTFQIREPIIFLKTVTRTIIKGIAGQRAGQAMREAGSGSLFGMAAGLAGSIATDIALDASEQADLRISRYFPAYAYAGEWDLPSGEYDIAVEYYRGSSRVHVDQVGTVKVDRNSPNLISSFLIR</sequence>
<dbReference type="EMBL" id="FTMS01000014">
    <property type="protein sequence ID" value="SIQ74035.1"/>
    <property type="molecule type" value="Genomic_DNA"/>
</dbReference>
<reference evidence="2 3" key="1">
    <citation type="submission" date="2017-01" db="EMBL/GenBank/DDBJ databases">
        <authorList>
            <person name="Mah S.A."/>
            <person name="Swanson W.J."/>
            <person name="Moy G.W."/>
            <person name="Vacquier V.D."/>
        </authorList>
    </citation>
    <scope>NUCLEOTIDE SEQUENCE [LARGE SCALE GENOMIC DNA]</scope>
    <source>
        <strain evidence="2 3">ASpG1</strain>
    </source>
</reference>
<protein>
    <submittedName>
        <fullName evidence="2">Uncharacterized protein</fullName>
    </submittedName>
</protein>
<gene>
    <name evidence="2" type="ORF">SAMN05920897_11416</name>
</gene>
<evidence type="ECO:0000313" key="3">
    <source>
        <dbReference type="Proteomes" id="UP000186400"/>
    </source>
</evidence>
<keyword evidence="1" id="KW-0732">Signal</keyword>
<organism evidence="2 3">
    <name type="scientific">Alkalispirochaeta americana</name>
    <dbReference type="NCBI Taxonomy" id="159291"/>
    <lineage>
        <taxon>Bacteria</taxon>
        <taxon>Pseudomonadati</taxon>
        <taxon>Spirochaetota</taxon>
        <taxon>Spirochaetia</taxon>
        <taxon>Spirochaetales</taxon>
        <taxon>Spirochaetaceae</taxon>
        <taxon>Alkalispirochaeta</taxon>
    </lineage>
</organism>
<feature type="signal peptide" evidence="1">
    <location>
        <begin position="1"/>
        <end position="25"/>
    </location>
</feature>
<dbReference type="STRING" id="159291.SAMN05920897_11416"/>
<dbReference type="Proteomes" id="UP000186400">
    <property type="component" value="Unassembled WGS sequence"/>
</dbReference>
<keyword evidence="3" id="KW-1185">Reference proteome</keyword>
<dbReference type="RefSeq" id="WP_076489324.1">
    <property type="nucleotide sequence ID" value="NZ_FTMS01000014.1"/>
</dbReference>
<name>A0A1N6V865_9SPIO</name>
<evidence type="ECO:0000313" key="2">
    <source>
        <dbReference type="EMBL" id="SIQ74035.1"/>
    </source>
</evidence>